<evidence type="ECO:0000313" key="2">
    <source>
        <dbReference type="EMBL" id="CAI6374688.1"/>
    </source>
</evidence>
<protein>
    <recommendedName>
        <fullName evidence="1">MADF domain-containing protein</fullName>
    </recommendedName>
</protein>
<dbReference type="Proteomes" id="UP001160148">
    <property type="component" value="Unassembled WGS sequence"/>
</dbReference>
<comment type="caution">
    <text evidence="2">The sequence shown here is derived from an EMBL/GenBank/DDBJ whole genome shotgun (WGS) entry which is preliminary data.</text>
</comment>
<dbReference type="AlphaFoldDB" id="A0AAV0Y403"/>
<dbReference type="SMART" id="SM00595">
    <property type="entry name" value="MADF"/>
    <property type="match status" value="1"/>
</dbReference>
<keyword evidence="3" id="KW-1185">Reference proteome</keyword>
<sequence>MESCELLISEVQKRSALWDKRNKKHRDRVVCDKEWSIVAKKTNLDKEDAKRKWRNLRDTFLKEKKKVKKCRSGDSQENAEIYTGKWIYYKLMLFFKRHNYATKY</sequence>
<dbReference type="InterPro" id="IPR039353">
    <property type="entry name" value="TF_Adf1"/>
</dbReference>
<accession>A0AAV0Y403</accession>
<name>A0AAV0Y403_9HEMI</name>
<reference evidence="2 3" key="1">
    <citation type="submission" date="2023-01" db="EMBL/GenBank/DDBJ databases">
        <authorList>
            <person name="Whitehead M."/>
        </authorList>
    </citation>
    <scope>NUCLEOTIDE SEQUENCE [LARGE SCALE GENOMIC DNA]</scope>
</reference>
<dbReference type="GO" id="GO:0006357">
    <property type="term" value="P:regulation of transcription by RNA polymerase II"/>
    <property type="evidence" value="ECO:0007669"/>
    <property type="project" value="TreeGrafter"/>
</dbReference>
<dbReference type="GO" id="GO:0005667">
    <property type="term" value="C:transcription regulator complex"/>
    <property type="evidence" value="ECO:0007669"/>
    <property type="project" value="TreeGrafter"/>
</dbReference>
<dbReference type="GO" id="GO:0005634">
    <property type="term" value="C:nucleus"/>
    <property type="evidence" value="ECO:0007669"/>
    <property type="project" value="TreeGrafter"/>
</dbReference>
<feature type="domain" description="MADF" evidence="1">
    <location>
        <begin position="6"/>
        <end position="100"/>
    </location>
</feature>
<evidence type="ECO:0000313" key="3">
    <source>
        <dbReference type="Proteomes" id="UP001160148"/>
    </source>
</evidence>
<dbReference type="EMBL" id="CARXXK010001242">
    <property type="protein sequence ID" value="CAI6374688.1"/>
    <property type="molecule type" value="Genomic_DNA"/>
</dbReference>
<dbReference type="Pfam" id="PF10545">
    <property type="entry name" value="MADF_DNA_bdg"/>
    <property type="match status" value="1"/>
</dbReference>
<gene>
    <name evidence="2" type="ORF">MEUPH1_LOCUS28288</name>
</gene>
<dbReference type="InterPro" id="IPR006578">
    <property type="entry name" value="MADF-dom"/>
</dbReference>
<dbReference type="PANTHER" id="PTHR12243">
    <property type="entry name" value="MADF DOMAIN TRANSCRIPTION FACTOR"/>
    <property type="match status" value="1"/>
</dbReference>
<organism evidence="2 3">
    <name type="scientific">Macrosiphum euphorbiae</name>
    <name type="common">potato aphid</name>
    <dbReference type="NCBI Taxonomy" id="13131"/>
    <lineage>
        <taxon>Eukaryota</taxon>
        <taxon>Metazoa</taxon>
        <taxon>Ecdysozoa</taxon>
        <taxon>Arthropoda</taxon>
        <taxon>Hexapoda</taxon>
        <taxon>Insecta</taxon>
        <taxon>Pterygota</taxon>
        <taxon>Neoptera</taxon>
        <taxon>Paraneoptera</taxon>
        <taxon>Hemiptera</taxon>
        <taxon>Sternorrhyncha</taxon>
        <taxon>Aphidomorpha</taxon>
        <taxon>Aphidoidea</taxon>
        <taxon>Aphididae</taxon>
        <taxon>Macrosiphini</taxon>
        <taxon>Macrosiphum</taxon>
    </lineage>
</organism>
<dbReference type="PANTHER" id="PTHR12243:SF67">
    <property type="entry name" value="COREPRESSOR OF PANGOLIN, ISOFORM A-RELATED"/>
    <property type="match status" value="1"/>
</dbReference>
<proteinExistence type="predicted"/>
<dbReference type="PROSITE" id="PS51029">
    <property type="entry name" value="MADF"/>
    <property type="match status" value="1"/>
</dbReference>
<evidence type="ECO:0000259" key="1">
    <source>
        <dbReference type="PROSITE" id="PS51029"/>
    </source>
</evidence>